<keyword evidence="5 6" id="KW-0472">Membrane</keyword>
<feature type="transmembrane region" description="Helical" evidence="6">
    <location>
        <begin position="167"/>
        <end position="186"/>
    </location>
</feature>
<proteinExistence type="predicted"/>
<name>A0A6J5YHS4_9ZZZZ</name>
<feature type="transmembrane region" description="Helical" evidence="6">
    <location>
        <begin position="121"/>
        <end position="140"/>
    </location>
</feature>
<feature type="transmembrane region" description="Helical" evidence="6">
    <location>
        <begin position="500"/>
        <end position="521"/>
    </location>
</feature>
<evidence type="ECO:0000313" key="7">
    <source>
        <dbReference type="EMBL" id="CAB4324107.1"/>
    </source>
</evidence>
<keyword evidence="2" id="KW-1003">Cell membrane</keyword>
<feature type="transmembrane region" description="Helical" evidence="6">
    <location>
        <begin position="319"/>
        <end position="337"/>
    </location>
</feature>
<dbReference type="EMBL" id="CAEMXZ010000103">
    <property type="protein sequence ID" value="CAB4324107.1"/>
    <property type="molecule type" value="Genomic_DNA"/>
</dbReference>
<feature type="transmembrane region" description="Helical" evidence="6">
    <location>
        <begin position="293"/>
        <end position="313"/>
    </location>
</feature>
<dbReference type="PANTHER" id="PTHR30482">
    <property type="entry name" value="HIGH-AFFINITY BRANCHED-CHAIN AMINO ACID TRANSPORT SYSTEM PERMEASE"/>
    <property type="match status" value="1"/>
</dbReference>
<evidence type="ECO:0000256" key="4">
    <source>
        <dbReference type="ARBA" id="ARBA00022989"/>
    </source>
</evidence>
<dbReference type="InterPro" id="IPR043428">
    <property type="entry name" value="LivM-like"/>
</dbReference>
<feature type="transmembrane region" description="Helical" evidence="6">
    <location>
        <begin position="344"/>
        <end position="361"/>
    </location>
</feature>
<dbReference type="AlphaFoldDB" id="A0A6J5YHS4"/>
<dbReference type="GO" id="GO:0005886">
    <property type="term" value="C:plasma membrane"/>
    <property type="evidence" value="ECO:0007669"/>
    <property type="project" value="UniProtKB-SubCell"/>
</dbReference>
<feature type="transmembrane region" description="Helical" evidence="6">
    <location>
        <begin position="215"/>
        <end position="236"/>
    </location>
</feature>
<keyword evidence="4 6" id="KW-1133">Transmembrane helix</keyword>
<protein>
    <submittedName>
        <fullName evidence="7">Unannotated protein</fullName>
    </submittedName>
</protein>
<feature type="transmembrane region" description="Helical" evidence="6">
    <location>
        <begin position="367"/>
        <end position="385"/>
    </location>
</feature>
<evidence type="ECO:0000256" key="6">
    <source>
        <dbReference type="SAM" id="Phobius"/>
    </source>
</evidence>
<dbReference type="Pfam" id="PF02653">
    <property type="entry name" value="BPD_transp_2"/>
    <property type="match status" value="2"/>
</dbReference>
<evidence type="ECO:0000256" key="2">
    <source>
        <dbReference type="ARBA" id="ARBA00022475"/>
    </source>
</evidence>
<evidence type="ECO:0000256" key="3">
    <source>
        <dbReference type="ARBA" id="ARBA00022692"/>
    </source>
</evidence>
<sequence length="633" mass="65337">MGVYVAFAYFEFRETGDWVLPIIGLPARVHLMPRPTLVTALVFAVILGALLGVLVHLLVFRPLRRSSALARVVAALGLMLYLQEIVRLRFPVSGAAVVAHRPVLPDSPVRLFGTAVTENRLILAVLAVVVAAALTALFRFTRFGLATRAAEGNEKGALLLGIAPDRLAGVCWAIASVLAGLAVILIEPIAGLSPTTSLLVIPALAAAMIASLHSFALATIAGLAIGMAQSLVLGWAVRPDTHLIPDWLPTTGLQQLIPAIVIIVVLIRNGDALPDRSAIASRRLPPSPRPRHVLLWTIGLVGIVSVALVTVGAGYRHALIVSMVFGLLALSVVVLTGYSGQISLAQLAFAGVAGFAAIRLTEHHVPFPIALVLASLIATVIGVLVGWPATRVRGMSLAIATLALAVAIEGLVLASTALSNGQAGSAAPRPYFFGIDVGIGATGDDNFRPAFGFLCLAILTLACLAVANLRRNRTGLRWLAVRANERAAAAAGIDVTRAKLGAFAVSSFLAGLCGVLMAFSVTTLSPTSFMVIGSLVAVAMTYLAGVSSVGGALLAGMLAQSGILVTTINETSGSDSSKSVFAISGLALIVAAIWVPEGITGLVRSRFTRSTPAPTPALNPTPAAVLLSADGEA</sequence>
<reference evidence="7" key="1">
    <citation type="submission" date="2020-05" db="EMBL/GenBank/DDBJ databases">
        <authorList>
            <person name="Chiriac C."/>
            <person name="Salcher M."/>
            <person name="Ghai R."/>
            <person name="Kavagutti S V."/>
        </authorList>
    </citation>
    <scope>NUCLEOTIDE SEQUENCE</scope>
</reference>
<evidence type="ECO:0000256" key="1">
    <source>
        <dbReference type="ARBA" id="ARBA00004651"/>
    </source>
</evidence>
<dbReference type="GO" id="GO:0015658">
    <property type="term" value="F:branched-chain amino acid transmembrane transporter activity"/>
    <property type="evidence" value="ECO:0007669"/>
    <property type="project" value="InterPro"/>
</dbReference>
<gene>
    <name evidence="7" type="ORF">UFOPK1392_01871</name>
    <name evidence="8" type="ORF">UFOPK3733_01021</name>
</gene>
<feature type="transmembrane region" description="Helical" evidence="6">
    <location>
        <begin position="450"/>
        <end position="469"/>
    </location>
</feature>
<dbReference type="InterPro" id="IPR001851">
    <property type="entry name" value="ABC_transp_permease"/>
</dbReference>
<organism evidence="7">
    <name type="scientific">freshwater metagenome</name>
    <dbReference type="NCBI Taxonomy" id="449393"/>
    <lineage>
        <taxon>unclassified sequences</taxon>
        <taxon>metagenomes</taxon>
        <taxon>ecological metagenomes</taxon>
    </lineage>
</organism>
<feature type="transmembrane region" description="Helical" evidence="6">
    <location>
        <begin position="37"/>
        <end position="59"/>
    </location>
</feature>
<accession>A0A6J5YHS4</accession>
<evidence type="ECO:0000256" key="5">
    <source>
        <dbReference type="ARBA" id="ARBA00023136"/>
    </source>
</evidence>
<dbReference type="EMBL" id="CAFBNC010000043">
    <property type="protein sequence ID" value="CAB4936807.1"/>
    <property type="molecule type" value="Genomic_DNA"/>
</dbReference>
<feature type="transmembrane region" description="Helical" evidence="6">
    <location>
        <begin position="580"/>
        <end position="603"/>
    </location>
</feature>
<feature type="transmembrane region" description="Helical" evidence="6">
    <location>
        <begin position="68"/>
        <end position="86"/>
    </location>
</feature>
<dbReference type="CDD" id="cd06582">
    <property type="entry name" value="TM_PBP1_LivH_like"/>
    <property type="match status" value="1"/>
</dbReference>
<evidence type="ECO:0000313" key="8">
    <source>
        <dbReference type="EMBL" id="CAB4936807.1"/>
    </source>
</evidence>
<feature type="transmembrane region" description="Helical" evidence="6">
    <location>
        <begin position="397"/>
        <end position="418"/>
    </location>
</feature>
<comment type="subcellular location">
    <subcellularLocation>
        <location evidence="1">Cell membrane</location>
        <topology evidence="1">Multi-pass membrane protein</topology>
    </subcellularLocation>
</comment>
<keyword evidence="3 6" id="KW-0812">Transmembrane</keyword>
<dbReference type="PANTHER" id="PTHR30482:SF20">
    <property type="entry name" value="HIGH-AFFINITY BRANCHED-CHAIN AMINO ACID TRANSPORT SYSTEM PERMEASE PROTEIN LIVM"/>
    <property type="match status" value="1"/>
</dbReference>
<dbReference type="CDD" id="cd06581">
    <property type="entry name" value="TM_PBP1_LivM_like"/>
    <property type="match status" value="1"/>
</dbReference>